<reference evidence="2" key="2">
    <citation type="submission" date="2023-05" db="EMBL/GenBank/DDBJ databases">
        <authorList>
            <person name="Fouks B."/>
        </authorList>
    </citation>
    <scope>NUCLEOTIDE SEQUENCE</scope>
    <source>
        <strain evidence="2">Stay&amp;Tobe</strain>
        <tissue evidence="2">Testes</tissue>
    </source>
</reference>
<feature type="transmembrane region" description="Helical" evidence="1">
    <location>
        <begin position="24"/>
        <end position="45"/>
    </location>
</feature>
<dbReference type="AlphaFoldDB" id="A0AAD8EJB9"/>
<evidence type="ECO:0000313" key="2">
    <source>
        <dbReference type="EMBL" id="KAJ9592316.1"/>
    </source>
</evidence>
<feature type="non-terminal residue" evidence="2">
    <location>
        <position position="55"/>
    </location>
</feature>
<evidence type="ECO:0000313" key="3">
    <source>
        <dbReference type="Proteomes" id="UP001233999"/>
    </source>
</evidence>
<sequence length="55" mass="6215">SVIVTVMFIVVTCRSLRSSDDEKTIMTMEAAILSLILFFIISYSLKTHSLFLCLL</sequence>
<feature type="non-terminal residue" evidence="2">
    <location>
        <position position="1"/>
    </location>
</feature>
<keyword evidence="1" id="KW-0472">Membrane</keyword>
<keyword evidence="1" id="KW-0812">Transmembrane</keyword>
<accession>A0AAD8EJB9</accession>
<protein>
    <submittedName>
        <fullName evidence="2">Uncharacterized protein</fullName>
    </submittedName>
</protein>
<dbReference type="EMBL" id="JASPKZ010003841">
    <property type="protein sequence ID" value="KAJ9592316.1"/>
    <property type="molecule type" value="Genomic_DNA"/>
</dbReference>
<dbReference type="Proteomes" id="UP001233999">
    <property type="component" value="Unassembled WGS sequence"/>
</dbReference>
<name>A0AAD8EJB9_DIPPU</name>
<organism evidence="2 3">
    <name type="scientific">Diploptera punctata</name>
    <name type="common">Pacific beetle cockroach</name>
    <dbReference type="NCBI Taxonomy" id="6984"/>
    <lineage>
        <taxon>Eukaryota</taxon>
        <taxon>Metazoa</taxon>
        <taxon>Ecdysozoa</taxon>
        <taxon>Arthropoda</taxon>
        <taxon>Hexapoda</taxon>
        <taxon>Insecta</taxon>
        <taxon>Pterygota</taxon>
        <taxon>Neoptera</taxon>
        <taxon>Polyneoptera</taxon>
        <taxon>Dictyoptera</taxon>
        <taxon>Blattodea</taxon>
        <taxon>Blaberoidea</taxon>
        <taxon>Blaberidae</taxon>
        <taxon>Diplopterinae</taxon>
        <taxon>Diploptera</taxon>
    </lineage>
</organism>
<keyword evidence="1" id="KW-1133">Transmembrane helix</keyword>
<gene>
    <name evidence="2" type="ORF">L9F63_001136</name>
</gene>
<evidence type="ECO:0000256" key="1">
    <source>
        <dbReference type="SAM" id="Phobius"/>
    </source>
</evidence>
<reference evidence="2" key="1">
    <citation type="journal article" date="2023" name="IScience">
        <title>Live-bearing cockroach genome reveals convergent evolutionary mechanisms linked to viviparity in insects and beyond.</title>
        <authorList>
            <person name="Fouks B."/>
            <person name="Harrison M.C."/>
            <person name="Mikhailova A.A."/>
            <person name="Marchal E."/>
            <person name="English S."/>
            <person name="Carruthers M."/>
            <person name="Jennings E.C."/>
            <person name="Chiamaka E.L."/>
            <person name="Frigard R.A."/>
            <person name="Pippel M."/>
            <person name="Attardo G.M."/>
            <person name="Benoit J.B."/>
            <person name="Bornberg-Bauer E."/>
            <person name="Tobe S.S."/>
        </authorList>
    </citation>
    <scope>NUCLEOTIDE SEQUENCE</scope>
    <source>
        <strain evidence="2">Stay&amp;Tobe</strain>
    </source>
</reference>
<keyword evidence="3" id="KW-1185">Reference proteome</keyword>
<proteinExistence type="predicted"/>
<comment type="caution">
    <text evidence="2">The sequence shown here is derived from an EMBL/GenBank/DDBJ whole genome shotgun (WGS) entry which is preliminary data.</text>
</comment>